<keyword evidence="1" id="KW-0645">Protease</keyword>
<dbReference type="AlphaFoldDB" id="A0A075G919"/>
<dbReference type="Pfam" id="PF07687">
    <property type="entry name" value="M20_dimer"/>
    <property type="match status" value="1"/>
</dbReference>
<dbReference type="GO" id="GO:0006508">
    <property type="term" value="P:proteolysis"/>
    <property type="evidence" value="ECO:0007669"/>
    <property type="project" value="UniProtKB-KW"/>
</dbReference>
<dbReference type="InterPro" id="IPR011650">
    <property type="entry name" value="Peptidase_M20_dimer"/>
</dbReference>
<dbReference type="InterPro" id="IPR002933">
    <property type="entry name" value="Peptidase_M20"/>
</dbReference>
<dbReference type="Gene3D" id="3.40.630.10">
    <property type="entry name" value="Zn peptidases"/>
    <property type="match status" value="1"/>
</dbReference>
<accession>A0A075G919</accession>
<reference evidence="5" key="1">
    <citation type="journal article" date="2014" name="Genome Biol. Evol.">
        <title>Pangenome evidence for extensive interdomain horizontal transfer affecting lineage core and shell genes in uncultured planktonic thaumarchaeota and euryarchaeota.</title>
        <authorList>
            <person name="Deschamps P."/>
            <person name="Zivanovic Y."/>
            <person name="Moreira D."/>
            <person name="Rodriguez-Valera F."/>
            <person name="Lopez-Garcia P."/>
        </authorList>
    </citation>
    <scope>NUCLEOTIDE SEQUENCE</scope>
</reference>
<feature type="domain" description="Peptidase M20 dimerisation" evidence="4">
    <location>
        <begin position="195"/>
        <end position="350"/>
    </location>
</feature>
<evidence type="ECO:0000313" key="5">
    <source>
        <dbReference type="EMBL" id="AIE99849.1"/>
    </source>
</evidence>
<keyword evidence="3" id="KW-0378">Hydrolase</keyword>
<evidence type="ECO:0000256" key="2">
    <source>
        <dbReference type="ARBA" id="ARBA00022723"/>
    </source>
</evidence>
<dbReference type="GO" id="GO:0046872">
    <property type="term" value="F:metal ion binding"/>
    <property type="evidence" value="ECO:0007669"/>
    <property type="project" value="UniProtKB-KW"/>
</dbReference>
<dbReference type="InterPro" id="IPR051458">
    <property type="entry name" value="Cyt/Met_Dipeptidase"/>
</dbReference>
<dbReference type="PANTHER" id="PTHR43270:SF8">
    <property type="entry name" value="DI- AND TRIPEPTIDASE DUG2-RELATED"/>
    <property type="match status" value="1"/>
</dbReference>
<proteinExistence type="predicted"/>
<keyword evidence="2" id="KW-0479">Metal-binding</keyword>
<dbReference type="PANTHER" id="PTHR43270">
    <property type="entry name" value="BETA-ALA-HIS DIPEPTIDASE"/>
    <property type="match status" value="1"/>
</dbReference>
<dbReference type="Pfam" id="PF01546">
    <property type="entry name" value="Peptidase_M20"/>
    <property type="match status" value="1"/>
</dbReference>
<dbReference type="GO" id="GO:0008233">
    <property type="term" value="F:peptidase activity"/>
    <property type="evidence" value="ECO:0007669"/>
    <property type="project" value="UniProtKB-KW"/>
</dbReference>
<evidence type="ECO:0000259" key="4">
    <source>
        <dbReference type="Pfam" id="PF07687"/>
    </source>
</evidence>
<organism evidence="5">
    <name type="scientific">uncultured marine thaumarchaeote KM3_11_F08</name>
    <dbReference type="NCBI Taxonomy" id="1455992"/>
    <lineage>
        <taxon>Archaea</taxon>
        <taxon>Nitrososphaerota</taxon>
        <taxon>environmental samples</taxon>
    </lineage>
</organism>
<dbReference type="SUPFAM" id="SSF53187">
    <property type="entry name" value="Zn-dependent exopeptidases"/>
    <property type="match status" value="1"/>
</dbReference>
<evidence type="ECO:0000256" key="1">
    <source>
        <dbReference type="ARBA" id="ARBA00022670"/>
    </source>
</evidence>
<dbReference type="Gene3D" id="3.30.70.360">
    <property type="match status" value="1"/>
</dbReference>
<protein>
    <submittedName>
        <fullName evidence="5">Peptidase M20</fullName>
    </submittedName>
</protein>
<name>A0A075G919_9ARCH</name>
<sequence>MKYKKTLLFIDKHRNELLNDLQTLIRQPSISAKNEGIEECSILVSKMLKKVGVSSEILRLNKNAAPLVFGEVKSKSNPSKTLLFYNHYDVQPVEPIEEWEYPPFSGKIIGNKIFGRGASDDKGELITRIKAVESYLQEYNDVPCNIKFCIEGEEENGSENIEKYLKKFKKKFSCDGVIWEFGYIDTKNRPIVGLGMKGLLYVELSVKESIRDAHSSFATIIKNPAWRLIDALKTLRDSDGKILIDGWSEDIIPLSQNDLKIIRKEPFDANDFKKEYGIKKFVGDKNAFEAKKALVAGPTCNIAGIESGYTGDGAKTVLPSTAKVKIDFRLVPNMDPKKQIKLLKHHLKRTGFDDVSIKILNAEAAARTSTDEKIVNVVCDSAKKIFGDYILNISNAGTGPMHAFVDVLHAPCVSIGSSFIFCRMHSPNEFAKIDLLNKTTKCLCVLIENFSRSNSKN</sequence>
<evidence type="ECO:0000256" key="3">
    <source>
        <dbReference type="ARBA" id="ARBA00022801"/>
    </source>
</evidence>
<dbReference type="NCBIfam" id="NF005034">
    <property type="entry name" value="PRK06446.1"/>
    <property type="match status" value="1"/>
</dbReference>
<dbReference type="EMBL" id="KF900574">
    <property type="protein sequence ID" value="AIE99849.1"/>
    <property type="molecule type" value="Genomic_DNA"/>
</dbReference>